<accession>A0A848N1A9</accession>
<reference evidence="1 2" key="1">
    <citation type="submission" date="2020-04" db="EMBL/GenBank/DDBJ databases">
        <authorList>
            <person name="Abaymova A."/>
            <person name="Teymurazov M."/>
            <person name="Tazyna O."/>
            <person name="Chatushin Y."/>
            <person name="Svetoch E."/>
            <person name="Pereligyn V."/>
            <person name="Pohylenko V."/>
            <person name="Platonov M."/>
            <person name="Kartsev N."/>
            <person name="Skryabin Y."/>
            <person name="Sizova A."/>
            <person name="Solomentsev V."/>
            <person name="Kislichkina A."/>
            <person name="Bogun A."/>
        </authorList>
    </citation>
    <scope>NUCLEOTIDE SEQUENCE [LARGE SCALE GENOMIC DNA]</scope>
    <source>
        <strain evidence="2">SCPM-O-B-8398 (E28)</strain>
    </source>
</reference>
<dbReference type="AlphaFoldDB" id="A0A848N1A9"/>
<dbReference type="InterPro" id="IPR023366">
    <property type="entry name" value="ATP_synth_asu-like_sf"/>
</dbReference>
<organism evidence="1 2">
    <name type="scientific">Enterococcus mundtii</name>
    <dbReference type="NCBI Taxonomy" id="53346"/>
    <lineage>
        <taxon>Bacteria</taxon>
        <taxon>Bacillati</taxon>
        <taxon>Bacillota</taxon>
        <taxon>Bacilli</taxon>
        <taxon>Lactobacillales</taxon>
        <taxon>Enterococcaceae</taxon>
        <taxon>Enterococcus</taxon>
    </lineage>
</organism>
<name>A0A848N1A9_ENTMU</name>
<comment type="caution">
    <text evidence="1">The sequence shown here is derived from an EMBL/GenBank/DDBJ whole genome shotgun (WGS) entry which is preliminary data.</text>
</comment>
<dbReference type="EMBL" id="JABCAG010000166">
    <property type="protein sequence ID" value="NMP59960.1"/>
    <property type="molecule type" value="Genomic_DNA"/>
</dbReference>
<evidence type="ECO:0000313" key="1">
    <source>
        <dbReference type="EMBL" id="NMP59960.1"/>
    </source>
</evidence>
<proteinExistence type="predicted"/>
<dbReference type="Proteomes" id="UP000557857">
    <property type="component" value="Unassembled WGS sequence"/>
</dbReference>
<gene>
    <name evidence="1" type="ORF">HI921_16185</name>
</gene>
<sequence>MFTGLIIEQGTVKEIRRKQQMIQLTFQTSNSVLRDYKIG</sequence>
<evidence type="ECO:0000313" key="2">
    <source>
        <dbReference type="Proteomes" id="UP000557857"/>
    </source>
</evidence>
<dbReference type="Gene3D" id="2.40.30.20">
    <property type="match status" value="1"/>
</dbReference>
<protein>
    <submittedName>
        <fullName evidence="1">Riboflavin synthase</fullName>
    </submittedName>
</protein>
<feature type="non-terminal residue" evidence="1">
    <location>
        <position position="39"/>
    </location>
</feature>